<gene>
    <name evidence="1" type="ORF">D1832_01540</name>
</gene>
<organism evidence="1 2">
    <name type="scientific">Dermacoccus abyssi</name>
    <dbReference type="NCBI Taxonomy" id="322596"/>
    <lineage>
        <taxon>Bacteria</taxon>
        <taxon>Bacillati</taxon>
        <taxon>Actinomycetota</taxon>
        <taxon>Actinomycetes</taxon>
        <taxon>Micrococcales</taxon>
        <taxon>Dermacoccaceae</taxon>
        <taxon>Dermacoccus</taxon>
    </lineage>
</organism>
<protein>
    <submittedName>
        <fullName evidence="1">Winged helix-turn-helix domain-containing protein</fullName>
    </submittedName>
</protein>
<reference evidence="1 2" key="1">
    <citation type="submission" date="2018-08" db="EMBL/GenBank/DDBJ databases">
        <title>Whole genome sequence analysis of Dermacoccus abyssi bacteria isolated from Deep Mariana trench Micromonospora spp reveals genes involved in the environmental adaptation and production of secondary metabolites.</title>
        <authorList>
            <person name="Abdel-Mageed W.M."/>
            <person name="Lehri B."/>
            <person name="Nouioui I."/>
            <person name="Goodfellow I."/>
            <person name="Jaspars M."/>
            <person name="Karlyshev A."/>
        </authorList>
    </citation>
    <scope>NUCLEOTIDE SEQUENCE [LARGE SCALE GENOMIC DNA]</scope>
    <source>
        <strain evidence="1 2">MT1.1</strain>
    </source>
</reference>
<comment type="caution">
    <text evidence="1">The sequence shown here is derived from an EMBL/GenBank/DDBJ whole genome shotgun (WGS) entry which is preliminary data.</text>
</comment>
<sequence length="416" mass="47327">MSSPRRISASQARRIALAAQGFARPRPDEVTTRHLSATAARLQVVQIDSVNVLMRSHYLPFFSRLGPYDPAALDALRDRAPRRLVEYWAHEASLVSPQVWPLLRHRMARAHSDAWGGMRRVAADHPELVERVYEYVTTHAPATAKTIEAELAHDEELSREHWGWNWSLIKAALEHLFWAGRITSAGRTRQFERRYASLERVLPREIAASAVAEDFFSPEPLLTPPAGDDVDFFDDVVDLVRRSAIAHGVGTVLCLRDYFRLKTAQVVPAIDHLVRAGELEPVDVECFDKPAWRHVDAKTPRRVEAEALLSPFDSLVWQRERTEALWNFRYRLEIYTPAEKRQYGYYVLPFLFGEHLVARVDLKADRANGVLRAHAVHWEPGALTRYPEAAGALERELATMATWLDLPRGWAGQLGS</sequence>
<dbReference type="PANTHER" id="PTHR30528">
    <property type="entry name" value="CYTOPLASMIC PROTEIN"/>
    <property type="match status" value="1"/>
</dbReference>
<accession>A0A417ZBU2</accession>
<dbReference type="Pfam" id="PF06224">
    <property type="entry name" value="AlkZ-like"/>
    <property type="match status" value="1"/>
</dbReference>
<evidence type="ECO:0000313" key="2">
    <source>
        <dbReference type="Proteomes" id="UP000285376"/>
    </source>
</evidence>
<dbReference type="AlphaFoldDB" id="A0A417ZBU2"/>
<dbReference type="RefSeq" id="WP_118912296.1">
    <property type="nucleotide sequence ID" value="NZ_CBCRVH010000001.1"/>
</dbReference>
<dbReference type="InterPro" id="IPR009351">
    <property type="entry name" value="AlkZ-like"/>
</dbReference>
<dbReference type="EMBL" id="QWLM01000001">
    <property type="protein sequence ID" value="RHW48136.1"/>
    <property type="molecule type" value="Genomic_DNA"/>
</dbReference>
<evidence type="ECO:0000313" key="1">
    <source>
        <dbReference type="EMBL" id="RHW48136.1"/>
    </source>
</evidence>
<name>A0A417ZBU2_9MICO</name>
<dbReference type="Proteomes" id="UP000285376">
    <property type="component" value="Unassembled WGS sequence"/>
</dbReference>
<proteinExistence type="predicted"/>
<dbReference type="PANTHER" id="PTHR30528:SF0">
    <property type="entry name" value="CYTOPLASMIC PROTEIN"/>
    <property type="match status" value="1"/>
</dbReference>